<sequence length="463" mass="55473">MIEVVEYKLVFKYNKIDNYVWSDNFILSEEWEILRLKGHRIIQKSYMGRSPYTEPKNDYIIALYSQNKWYCLKDGVGEVTSPIKEKPNIPNLDIISCEFEPHLSVYKFEFDFHIMMTLLNQKEDVKILEFKRISLTEGLFIYNKMKINIYGSLLSYKGDRYKEFIDFCDLLQKEYINEKSILLMLFSKLDKEAINPNETHKSIAYKTWYKAKRENQNEWPHISKTRLKNSIEFPKDSNIWYYYPNKYVGLAKRNDDNPDQLIPKIYEKDHSILENTHLYFYIHYNKPNDTNKVTIPHTLRNEELKNVKVKKKLGNEKYVDISHDGKIIEMDQKPSVYVYKNMIIKDAKIKERIKLDAQLLNENNERSMILYKGEWSSSVGPRIRNVITIPWYYRQIIHDYNKLGRLKEGNIMDLTSIGIVNPDEEDIITWPNIENLYQSKTLETHRLITFKYQKYVNIDVIYD</sequence>
<dbReference type="InterPro" id="IPR035143">
    <property type="entry name" value="DUF5483"/>
</dbReference>
<keyword evidence="2" id="KW-0614">Plasmid</keyword>
<accession>A0A219YH78</accession>
<organism evidence="2">
    <name type="scientific">Debaryomyces hansenii</name>
    <name type="common">Yeast</name>
    <name type="synonym">Torulaspora hansenii</name>
    <dbReference type="NCBI Taxonomy" id="4959"/>
    <lineage>
        <taxon>Eukaryota</taxon>
        <taxon>Fungi</taxon>
        <taxon>Dikarya</taxon>
        <taxon>Ascomycota</taxon>
        <taxon>Saccharomycotina</taxon>
        <taxon>Pichiomycetes</taxon>
        <taxon>Debaryomycetaceae</taxon>
        <taxon>Debaryomyces</taxon>
    </lineage>
</organism>
<evidence type="ECO:0000313" key="2">
    <source>
        <dbReference type="EMBL" id="APZ80139.1"/>
    </source>
</evidence>
<name>A0A219YH78_DEBHN</name>
<dbReference type="AlphaFoldDB" id="A0A219YH78"/>
<protein>
    <submittedName>
        <fullName evidence="2">Uncharacterized protein</fullName>
    </submittedName>
</protein>
<dbReference type="EMBL" id="KX904876">
    <property type="protein sequence ID" value="APZ80139.1"/>
    <property type="molecule type" value="Genomic_DNA"/>
</dbReference>
<reference evidence="2" key="2">
    <citation type="submission" date="2016-09" db="EMBL/GenBank/DDBJ databases">
        <title>The characteristics of the autonomous linear plasmid pDH6A from Debaryomyces hansenii yeast.</title>
        <authorList>
            <person name="Polomska X."/>
            <person name="Neuveglise C."/>
        </authorList>
    </citation>
    <scope>NUCLEOTIDE SEQUENCE</scope>
    <source>
        <strain evidence="2">7g</strain>
        <plasmid evidence="2">pDH6B</plasmid>
    </source>
</reference>
<evidence type="ECO:0000313" key="1">
    <source>
        <dbReference type="EMBL" id="APZ80130.1"/>
    </source>
</evidence>
<dbReference type="EMBL" id="KX904875">
    <property type="protein sequence ID" value="APZ80130.1"/>
    <property type="molecule type" value="Genomic_DNA"/>
</dbReference>
<proteinExistence type="predicted"/>
<dbReference type="Pfam" id="PF17581">
    <property type="entry name" value="DUF5483"/>
    <property type="match status" value="1"/>
</dbReference>
<geneLocation type="plasmid" evidence="2">
    <name>pDH6B</name>
</geneLocation>
<reference evidence="1" key="1">
    <citation type="submission" date="2016-09" db="EMBL/GenBank/DDBJ databases">
        <title>Characterization of pDH5A/B linear plasmid system from Debaryomyces hansenii yeast.</title>
        <authorList>
            <person name="Polomska X."/>
            <person name="Neuveglise C."/>
        </authorList>
    </citation>
    <scope>NUCLEOTIDE SEQUENCE</scope>
    <source>
        <strain evidence="1">5c</strain>
        <plasmid evidence="1">pDH5B</plasmid>
    </source>
</reference>
<geneLocation type="plasmid" evidence="1">
    <name>pDH5B</name>
</geneLocation>